<evidence type="ECO:0000313" key="1">
    <source>
        <dbReference type="EMBL" id="QIM16621.1"/>
    </source>
</evidence>
<proteinExistence type="predicted"/>
<dbReference type="RefSeq" id="WP_166323825.1">
    <property type="nucleotide sequence ID" value="NZ_CP049934.1"/>
</dbReference>
<evidence type="ECO:0000313" key="2">
    <source>
        <dbReference type="Proteomes" id="UP000501387"/>
    </source>
</evidence>
<dbReference type="KEGG" id="lins:G7067_09715"/>
<accession>A0A6G8FJU3</accession>
<dbReference type="AlphaFoldDB" id="A0A6G8FJU3"/>
<name>A0A6G8FJU3_9MICO</name>
<dbReference type="Pfam" id="PF21813">
    <property type="entry name" value="DUF6882"/>
    <property type="match status" value="1"/>
</dbReference>
<organism evidence="1 2">
    <name type="scientific">Leucobacter insecticola</name>
    <dbReference type="NCBI Taxonomy" id="2714934"/>
    <lineage>
        <taxon>Bacteria</taxon>
        <taxon>Bacillati</taxon>
        <taxon>Actinomycetota</taxon>
        <taxon>Actinomycetes</taxon>
        <taxon>Micrococcales</taxon>
        <taxon>Microbacteriaceae</taxon>
        <taxon>Leucobacter</taxon>
    </lineage>
</organism>
<sequence>MTFESLSPVSTHAALYAHLQQEALERLTDTLGEYRWDVDTTAGILTFTSPVDPSRSIVAGCEVIASIAPGPRSMLWGWSMEQGRADGFAAKIRSYGAQHGIAELTAPEVFFPTDPIDDLASWVLGASHQVGAVATAVTGHGPYFSAPFGGGSRAVCMLTLNPPLPKPTVSEAVVALPRLLSGLPLTDPRQAVLGLARLSGWSAEWTDAQYTHLTVDDNVSKATIEFDEQGRVVRVQGSLSA</sequence>
<dbReference type="InterPro" id="IPR049249">
    <property type="entry name" value="DUF6882"/>
</dbReference>
<protein>
    <submittedName>
        <fullName evidence="1">Uncharacterized protein</fullName>
    </submittedName>
</protein>
<gene>
    <name evidence="1" type="ORF">G7067_09715</name>
</gene>
<dbReference type="Proteomes" id="UP000501387">
    <property type="component" value="Chromosome"/>
</dbReference>
<reference evidence="1 2" key="1">
    <citation type="submission" date="2020-03" db="EMBL/GenBank/DDBJ databases">
        <title>Leucobacter sp. nov., isolated from beetles.</title>
        <authorList>
            <person name="Hyun D.-W."/>
            <person name="Bae J.-W."/>
        </authorList>
    </citation>
    <scope>NUCLEOTIDE SEQUENCE [LARGE SCALE GENOMIC DNA]</scope>
    <source>
        <strain evidence="1 2">HDW9B</strain>
    </source>
</reference>
<dbReference type="EMBL" id="CP049934">
    <property type="protein sequence ID" value="QIM16621.1"/>
    <property type="molecule type" value="Genomic_DNA"/>
</dbReference>
<keyword evidence="2" id="KW-1185">Reference proteome</keyword>